<dbReference type="AlphaFoldDB" id="A0A3N9XJZ4"/>
<proteinExistence type="predicted"/>
<sequence>MRDGHRVTVKALTAMPGVADGAVLHNVEWGPRLATLVDAGRYEVLEGGATEPTATEPVATAAASGIEPVATTATGGEESDDAGEATTAAAAAGDGPRRTRRR</sequence>
<dbReference type="EMBL" id="QDGB01000326">
    <property type="protein sequence ID" value="RQX13405.1"/>
    <property type="molecule type" value="Genomic_DNA"/>
</dbReference>
<dbReference type="RefSeq" id="WP_124821924.1">
    <property type="nucleotide sequence ID" value="NZ_QDGB01000326.1"/>
</dbReference>
<comment type="caution">
    <text evidence="2">The sequence shown here is derived from an EMBL/GenBank/DDBJ whole genome shotgun (WGS) entry which is preliminary data.</text>
</comment>
<name>A0A3N9XJZ4_9ACTN</name>
<feature type="compositionally biased region" description="Low complexity" evidence="1">
    <location>
        <begin position="84"/>
        <end position="94"/>
    </location>
</feature>
<feature type="region of interest" description="Disordered" evidence="1">
    <location>
        <begin position="64"/>
        <end position="102"/>
    </location>
</feature>
<reference evidence="2 3" key="1">
    <citation type="submission" date="2018-04" db="EMBL/GenBank/DDBJ databases">
        <title>Micromonosporas from Atacama Desert.</title>
        <authorList>
            <person name="Carro L."/>
            <person name="Klenk H.-P."/>
            <person name="Goodfellow M."/>
        </authorList>
    </citation>
    <scope>NUCLEOTIDE SEQUENCE [LARGE SCALE GENOMIC DNA]</scope>
    <source>
        <strain evidence="2 3">LB19</strain>
    </source>
</reference>
<dbReference type="OrthoDB" id="3402179at2"/>
<protein>
    <submittedName>
        <fullName evidence="2">Uncharacterized protein</fullName>
    </submittedName>
</protein>
<accession>A0A3N9XJZ4</accession>
<gene>
    <name evidence="2" type="ORF">DDE19_26050</name>
</gene>
<dbReference type="Proteomes" id="UP000278981">
    <property type="component" value="Unassembled WGS sequence"/>
</dbReference>
<evidence type="ECO:0000313" key="2">
    <source>
        <dbReference type="EMBL" id="RQX13405.1"/>
    </source>
</evidence>
<evidence type="ECO:0000256" key="1">
    <source>
        <dbReference type="SAM" id="MobiDB-lite"/>
    </source>
</evidence>
<evidence type="ECO:0000313" key="3">
    <source>
        <dbReference type="Proteomes" id="UP000278981"/>
    </source>
</evidence>
<organism evidence="2 3">
    <name type="scientific">Micromonospora ureilytica</name>
    <dbReference type="NCBI Taxonomy" id="709868"/>
    <lineage>
        <taxon>Bacteria</taxon>
        <taxon>Bacillati</taxon>
        <taxon>Actinomycetota</taxon>
        <taxon>Actinomycetes</taxon>
        <taxon>Micromonosporales</taxon>
        <taxon>Micromonosporaceae</taxon>
        <taxon>Micromonospora</taxon>
    </lineage>
</organism>